<protein>
    <submittedName>
        <fullName evidence="7">Uncharacterized protein</fullName>
    </submittedName>
</protein>
<feature type="compositionally biased region" description="Basic and acidic residues" evidence="6">
    <location>
        <begin position="125"/>
        <end position="151"/>
    </location>
</feature>
<reference evidence="7" key="2">
    <citation type="submission" date="2023-06" db="EMBL/GenBank/DDBJ databases">
        <authorList>
            <consortium name="Lawrence Berkeley National Laboratory"/>
            <person name="Haridas S."/>
            <person name="Hensen N."/>
            <person name="Bonometti L."/>
            <person name="Westerberg I."/>
            <person name="Brannstrom I.O."/>
            <person name="Guillou S."/>
            <person name="Cros-Aarteil S."/>
            <person name="Calhoun S."/>
            <person name="Kuo A."/>
            <person name="Mondo S."/>
            <person name="Pangilinan J."/>
            <person name="Riley R."/>
            <person name="Labutti K."/>
            <person name="Andreopoulos B."/>
            <person name="Lipzen A."/>
            <person name="Chen C."/>
            <person name="Yanf M."/>
            <person name="Daum C."/>
            <person name="Ng V."/>
            <person name="Clum A."/>
            <person name="Steindorff A."/>
            <person name="Ohm R."/>
            <person name="Martin F."/>
            <person name="Silar P."/>
            <person name="Natvig D."/>
            <person name="Lalanne C."/>
            <person name="Gautier V."/>
            <person name="Ament-Velasquez S.L."/>
            <person name="Kruys A."/>
            <person name="Hutchinson M.I."/>
            <person name="Powell A.J."/>
            <person name="Barry K."/>
            <person name="Miller A.N."/>
            <person name="Grigoriev I.V."/>
            <person name="Debuchy R."/>
            <person name="Gladieux P."/>
            <person name="Thoren M.H."/>
            <person name="Johannesson H."/>
        </authorList>
    </citation>
    <scope>NUCLEOTIDE SEQUENCE</scope>
    <source>
        <strain evidence="7">SMH4131-1</strain>
    </source>
</reference>
<dbReference type="InterPro" id="IPR038213">
    <property type="entry name" value="IFI6/IFI27-like_sf"/>
</dbReference>
<proteinExistence type="inferred from homology"/>
<dbReference type="AlphaFoldDB" id="A0AAE0M9A2"/>
<sequence>MSLPSDELCTFQAANWTKENPGTAACAVVGAGGLAVVAAPALVTAPFLSAAGFGANGIVGGTAASAIQASIGNVAAQSLFAVCQSAAMGGYGAATVAVVGQGAGAATAAAGGGAAAWKFWKGKGKKPEGGQDEKNEKEGRDESGEMGHDGEDGQDFEEDGDAVVVEDLKEPSDCDIPRKVVRSML</sequence>
<evidence type="ECO:0000256" key="3">
    <source>
        <dbReference type="ARBA" id="ARBA00022692"/>
    </source>
</evidence>
<dbReference type="Gene3D" id="6.10.110.10">
    <property type="match status" value="1"/>
</dbReference>
<dbReference type="EMBL" id="JAUEPO010000004">
    <property type="protein sequence ID" value="KAK3324077.1"/>
    <property type="molecule type" value="Genomic_DNA"/>
</dbReference>
<dbReference type="PANTHER" id="PTHR16932:SF18">
    <property type="entry name" value="INTERFERON, ALPHA-INDUCIBLE PROTEIN 27-LIKE 2"/>
    <property type="match status" value="1"/>
</dbReference>
<keyword evidence="4" id="KW-1133">Transmembrane helix</keyword>
<comment type="caution">
    <text evidence="7">The sequence shown here is derived from an EMBL/GenBank/DDBJ whole genome shotgun (WGS) entry which is preliminary data.</text>
</comment>
<evidence type="ECO:0000256" key="6">
    <source>
        <dbReference type="SAM" id="MobiDB-lite"/>
    </source>
</evidence>
<evidence type="ECO:0000256" key="4">
    <source>
        <dbReference type="ARBA" id="ARBA00022989"/>
    </source>
</evidence>
<evidence type="ECO:0000256" key="1">
    <source>
        <dbReference type="ARBA" id="ARBA00004141"/>
    </source>
</evidence>
<organism evidence="7 8">
    <name type="scientific">Cercophora scortea</name>
    <dbReference type="NCBI Taxonomy" id="314031"/>
    <lineage>
        <taxon>Eukaryota</taxon>
        <taxon>Fungi</taxon>
        <taxon>Dikarya</taxon>
        <taxon>Ascomycota</taxon>
        <taxon>Pezizomycotina</taxon>
        <taxon>Sordariomycetes</taxon>
        <taxon>Sordariomycetidae</taxon>
        <taxon>Sordariales</taxon>
        <taxon>Lasiosphaeriaceae</taxon>
        <taxon>Cercophora</taxon>
    </lineage>
</organism>
<dbReference type="GO" id="GO:0016020">
    <property type="term" value="C:membrane"/>
    <property type="evidence" value="ECO:0007669"/>
    <property type="project" value="UniProtKB-SubCell"/>
</dbReference>
<comment type="similarity">
    <text evidence="2">Belongs to the IFI6/IFI27 family.</text>
</comment>
<evidence type="ECO:0000256" key="5">
    <source>
        <dbReference type="ARBA" id="ARBA00023136"/>
    </source>
</evidence>
<feature type="region of interest" description="Disordered" evidence="6">
    <location>
        <begin position="121"/>
        <end position="162"/>
    </location>
</feature>
<keyword evidence="5" id="KW-0472">Membrane</keyword>
<gene>
    <name evidence="7" type="ORF">B0T19DRAFT_443515</name>
</gene>
<feature type="compositionally biased region" description="Acidic residues" evidence="6">
    <location>
        <begin position="152"/>
        <end position="161"/>
    </location>
</feature>
<evidence type="ECO:0000313" key="8">
    <source>
        <dbReference type="Proteomes" id="UP001286456"/>
    </source>
</evidence>
<evidence type="ECO:0000256" key="2">
    <source>
        <dbReference type="ARBA" id="ARBA00007262"/>
    </source>
</evidence>
<reference evidence="7" key="1">
    <citation type="journal article" date="2023" name="Mol. Phylogenet. Evol.">
        <title>Genome-scale phylogeny and comparative genomics of the fungal order Sordariales.</title>
        <authorList>
            <person name="Hensen N."/>
            <person name="Bonometti L."/>
            <person name="Westerberg I."/>
            <person name="Brannstrom I.O."/>
            <person name="Guillou S."/>
            <person name="Cros-Aarteil S."/>
            <person name="Calhoun S."/>
            <person name="Haridas S."/>
            <person name="Kuo A."/>
            <person name="Mondo S."/>
            <person name="Pangilinan J."/>
            <person name="Riley R."/>
            <person name="LaButti K."/>
            <person name="Andreopoulos B."/>
            <person name="Lipzen A."/>
            <person name="Chen C."/>
            <person name="Yan M."/>
            <person name="Daum C."/>
            <person name="Ng V."/>
            <person name="Clum A."/>
            <person name="Steindorff A."/>
            <person name="Ohm R.A."/>
            <person name="Martin F."/>
            <person name="Silar P."/>
            <person name="Natvig D.O."/>
            <person name="Lalanne C."/>
            <person name="Gautier V."/>
            <person name="Ament-Velasquez S.L."/>
            <person name="Kruys A."/>
            <person name="Hutchinson M.I."/>
            <person name="Powell A.J."/>
            <person name="Barry K."/>
            <person name="Miller A.N."/>
            <person name="Grigoriev I.V."/>
            <person name="Debuchy R."/>
            <person name="Gladieux P."/>
            <person name="Hiltunen Thoren M."/>
            <person name="Johannesson H."/>
        </authorList>
    </citation>
    <scope>NUCLEOTIDE SEQUENCE</scope>
    <source>
        <strain evidence="7">SMH4131-1</strain>
    </source>
</reference>
<keyword evidence="3" id="KW-0812">Transmembrane</keyword>
<name>A0AAE0M9A2_9PEZI</name>
<dbReference type="Proteomes" id="UP001286456">
    <property type="component" value="Unassembled WGS sequence"/>
</dbReference>
<comment type="subcellular location">
    <subcellularLocation>
        <location evidence="1">Membrane</location>
        <topology evidence="1">Multi-pass membrane protein</topology>
    </subcellularLocation>
</comment>
<keyword evidence="8" id="KW-1185">Reference proteome</keyword>
<accession>A0AAE0M9A2</accession>
<dbReference type="InterPro" id="IPR009311">
    <property type="entry name" value="IFI6/IFI27-like"/>
</dbReference>
<evidence type="ECO:0000313" key="7">
    <source>
        <dbReference type="EMBL" id="KAK3324077.1"/>
    </source>
</evidence>
<dbReference type="PANTHER" id="PTHR16932">
    <property type="entry name" value="INTERFERON ALPHA-INDUCIBLE PROTEIN 27"/>
    <property type="match status" value="1"/>
</dbReference>